<dbReference type="EMBL" id="BARU01011410">
    <property type="protein sequence ID" value="GAH44640.1"/>
    <property type="molecule type" value="Genomic_DNA"/>
</dbReference>
<feature type="transmembrane region" description="Helical" evidence="1">
    <location>
        <begin position="104"/>
        <end position="121"/>
    </location>
</feature>
<keyword evidence="1" id="KW-0472">Membrane</keyword>
<name>X1GIH4_9ZZZZ</name>
<evidence type="ECO:0000313" key="2">
    <source>
        <dbReference type="EMBL" id="GAH44640.1"/>
    </source>
</evidence>
<feature type="transmembrane region" description="Helical" evidence="1">
    <location>
        <begin position="48"/>
        <end position="66"/>
    </location>
</feature>
<accession>X1GIH4</accession>
<comment type="caution">
    <text evidence="2">The sequence shown here is derived from an EMBL/GenBank/DDBJ whole genome shotgun (WGS) entry which is preliminary data.</text>
</comment>
<gene>
    <name evidence="2" type="ORF">S03H2_21437</name>
</gene>
<keyword evidence="1" id="KW-0812">Transmembrane</keyword>
<organism evidence="2">
    <name type="scientific">marine sediment metagenome</name>
    <dbReference type="NCBI Taxonomy" id="412755"/>
    <lineage>
        <taxon>unclassified sequences</taxon>
        <taxon>metagenomes</taxon>
        <taxon>ecological metagenomes</taxon>
    </lineage>
</organism>
<dbReference type="AlphaFoldDB" id="X1GIH4"/>
<protein>
    <submittedName>
        <fullName evidence="2">Uncharacterized protein</fullName>
    </submittedName>
</protein>
<evidence type="ECO:0000256" key="1">
    <source>
        <dbReference type="SAM" id="Phobius"/>
    </source>
</evidence>
<keyword evidence="1" id="KW-1133">Transmembrane helix</keyword>
<feature type="non-terminal residue" evidence="2">
    <location>
        <position position="126"/>
    </location>
</feature>
<reference evidence="2" key="1">
    <citation type="journal article" date="2014" name="Front. Microbiol.">
        <title>High frequency of phylogenetically diverse reductive dehalogenase-homologous genes in deep subseafloor sedimentary metagenomes.</title>
        <authorList>
            <person name="Kawai M."/>
            <person name="Futagami T."/>
            <person name="Toyoda A."/>
            <person name="Takaki Y."/>
            <person name="Nishi S."/>
            <person name="Hori S."/>
            <person name="Arai W."/>
            <person name="Tsubouchi T."/>
            <person name="Morono Y."/>
            <person name="Uchiyama I."/>
            <person name="Ito T."/>
            <person name="Fujiyama A."/>
            <person name="Inagaki F."/>
            <person name="Takami H."/>
        </authorList>
    </citation>
    <scope>NUCLEOTIDE SEQUENCE</scope>
    <source>
        <strain evidence="2">Expedition CK06-06</strain>
    </source>
</reference>
<proteinExistence type="predicted"/>
<sequence>MAFQKVGINLTALGNITPPSYEDFNISSNPLEIANQIPEKANLVTDNFLGLGIMVTLFFYLVFKLGDALELQGQPFSTLRSVGISAGVVSIMGFQMLMIGYFTQFYHVVIFVGIFLVSLIWEGRIP</sequence>